<reference evidence="1 2" key="1">
    <citation type="journal article" date="2016" name="Front. Microbiol.">
        <title>Single-Cell (Meta-)Genomics of a Dimorphic Candidatus Thiomargarita nelsonii Reveals Genomic Plasticity.</title>
        <authorList>
            <person name="Flood B.E."/>
            <person name="Fliss P."/>
            <person name="Jones D.S."/>
            <person name="Dick G.J."/>
            <person name="Jain S."/>
            <person name="Kaster A.K."/>
            <person name="Winkel M."/>
            <person name="Mussmann M."/>
            <person name="Bailey J."/>
        </authorList>
    </citation>
    <scope>NUCLEOTIDE SEQUENCE [LARGE SCALE GENOMIC DNA]</scope>
    <source>
        <strain evidence="1">Hydrate Ridge</strain>
    </source>
</reference>
<dbReference type="EMBL" id="JSZA02000070">
    <property type="protein sequence ID" value="KHD07326.1"/>
    <property type="molecule type" value="Genomic_DNA"/>
</dbReference>
<evidence type="ECO:0000313" key="1">
    <source>
        <dbReference type="EMBL" id="KHD07326.1"/>
    </source>
</evidence>
<dbReference type="Proteomes" id="UP000030428">
    <property type="component" value="Unassembled WGS sequence"/>
</dbReference>
<proteinExistence type="predicted"/>
<keyword evidence="2" id="KW-1185">Reference proteome</keyword>
<name>A0A0A6PKM7_9GAMM</name>
<accession>A0A0A6PKM7</accession>
<protein>
    <submittedName>
        <fullName evidence="1">Uncharacterized protein</fullName>
    </submittedName>
</protein>
<evidence type="ECO:0000313" key="2">
    <source>
        <dbReference type="Proteomes" id="UP000030428"/>
    </source>
</evidence>
<organism evidence="1 2">
    <name type="scientific">Candidatus Thiomargarita nelsonii</name>
    <dbReference type="NCBI Taxonomy" id="1003181"/>
    <lineage>
        <taxon>Bacteria</taxon>
        <taxon>Pseudomonadati</taxon>
        <taxon>Pseudomonadota</taxon>
        <taxon>Gammaproteobacteria</taxon>
        <taxon>Thiotrichales</taxon>
        <taxon>Thiotrichaceae</taxon>
        <taxon>Thiomargarita</taxon>
    </lineage>
</organism>
<sequence>MQITIELPDMLGKELKYFPNLNDLIVNFLSQSLASLRLSQGKNETKNAIEQIKAFRKGNFGL</sequence>
<gene>
    <name evidence="1" type="ORF">PN36_18055</name>
</gene>
<dbReference type="AlphaFoldDB" id="A0A0A6PKM7"/>
<comment type="caution">
    <text evidence="1">The sequence shown here is derived from an EMBL/GenBank/DDBJ whole genome shotgun (WGS) entry which is preliminary data.</text>
</comment>